<comment type="caution">
    <text evidence="3">The sequence shown here is derived from an EMBL/GenBank/DDBJ whole genome shotgun (WGS) entry which is preliminary data.</text>
</comment>
<keyword evidence="2" id="KW-0812">Transmembrane</keyword>
<accession>A0ABW2HCK2</accession>
<feature type="compositionally biased region" description="Basic and acidic residues" evidence="1">
    <location>
        <begin position="1"/>
        <end position="10"/>
    </location>
</feature>
<evidence type="ECO:0000313" key="4">
    <source>
        <dbReference type="Proteomes" id="UP001596507"/>
    </source>
</evidence>
<name>A0ABW2HCK2_9MICO</name>
<feature type="compositionally biased region" description="Acidic residues" evidence="1">
    <location>
        <begin position="11"/>
        <end position="20"/>
    </location>
</feature>
<keyword evidence="2" id="KW-0472">Membrane</keyword>
<feature type="compositionally biased region" description="Low complexity" evidence="1">
    <location>
        <begin position="27"/>
        <end position="44"/>
    </location>
</feature>
<proteinExistence type="predicted"/>
<gene>
    <name evidence="3" type="ORF">ACFQRL_01300</name>
</gene>
<evidence type="ECO:0008006" key="5">
    <source>
        <dbReference type="Google" id="ProtNLM"/>
    </source>
</evidence>
<feature type="region of interest" description="Disordered" evidence="1">
    <location>
        <begin position="66"/>
        <end position="87"/>
    </location>
</feature>
<organism evidence="3 4">
    <name type="scientific">Microbacterium fluvii</name>
    <dbReference type="NCBI Taxonomy" id="415215"/>
    <lineage>
        <taxon>Bacteria</taxon>
        <taxon>Bacillati</taxon>
        <taxon>Actinomycetota</taxon>
        <taxon>Actinomycetes</taxon>
        <taxon>Micrococcales</taxon>
        <taxon>Microbacteriaceae</taxon>
        <taxon>Microbacterium</taxon>
    </lineage>
</organism>
<protein>
    <recommendedName>
        <fullName evidence="5">DUF4190 domain-containing protein</fullName>
    </recommendedName>
</protein>
<keyword evidence="4" id="KW-1185">Reference proteome</keyword>
<evidence type="ECO:0000256" key="2">
    <source>
        <dbReference type="SAM" id="Phobius"/>
    </source>
</evidence>
<dbReference type="Proteomes" id="UP001596507">
    <property type="component" value="Unassembled WGS sequence"/>
</dbReference>
<keyword evidence="2" id="KW-1133">Transmembrane helix</keyword>
<reference evidence="4" key="1">
    <citation type="journal article" date="2019" name="Int. J. Syst. Evol. Microbiol.">
        <title>The Global Catalogue of Microorganisms (GCM) 10K type strain sequencing project: providing services to taxonomists for standard genome sequencing and annotation.</title>
        <authorList>
            <consortium name="The Broad Institute Genomics Platform"/>
            <consortium name="The Broad Institute Genome Sequencing Center for Infectious Disease"/>
            <person name="Wu L."/>
            <person name="Ma J."/>
        </authorList>
    </citation>
    <scope>NUCLEOTIDE SEQUENCE [LARGE SCALE GENOMIC DNA]</scope>
    <source>
        <strain evidence="4">CGMCC 1.15772</strain>
    </source>
</reference>
<evidence type="ECO:0000256" key="1">
    <source>
        <dbReference type="SAM" id="MobiDB-lite"/>
    </source>
</evidence>
<evidence type="ECO:0000313" key="3">
    <source>
        <dbReference type="EMBL" id="MFC7267588.1"/>
    </source>
</evidence>
<feature type="region of interest" description="Disordered" evidence="1">
    <location>
        <begin position="1"/>
        <end position="44"/>
    </location>
</feature>
<feature type="transmembrane region" description="Helical" evidence="2">
    <location>
        <begin position="155"/>
        <end position="176"/>
    </location>
</feature>
<sequence length="185" mass="19160">MSRGDGREGVESEGIESEGAESDRAARSAARAQPAAEREAAASAPVIDAASPDIVLGAETRLPGAHSGGFSRLPTGPVDISEPTGPTLDLPPDAELRWYMPDPAPPRRGMAGWALGFSIVGLAVSLFVGWGFPIGIAGIVSAIIALRRPLEPRGVAIWAIVLGTLSILYSAGWLLWAASRTNLLG</sequence>
<dbReference type="RefSeq" id="WP_262872522.1">
    <property type="nucleotide sequence ID" value="NZ_BAABKW010000018.1"/>
</dbReference>
<feature type="transmembrane region" description="Helical" evidence="2">
    <location>
        <begin position="110"/>
        <end position="143"/>
    </location>
</feature>
<dbReference type="EMBL" id="JBHTBE010000001">
    <property type="protein sequence ID" value="MFC7267588.1"/>
    <property type="molecule type" value="Genomic_DNA"/>
</dbReference>